<feature type="region of interest" description="Disordered" evidence="2">
    <location>
        <begin position="306"/>
        <end position="358"/>
    </location>
</feature>
<evidence type="ECO:0000313" key="4">
    <source>
        <dbReference type="EMBL" id="CAH1961565.1"/>
    </source>
</evidence>
<dbReference type="OrthoDB" id="7222477at2759"/>
<gene>
    <name evidence="4" type="ORF">ACAOBT_LOCUS4217</name>
</gene>
<dbReference type="Proteomes" id="UP001152888">
    <property type="component" value="Unassembled WGS sequence"/>
</dbReference>
<evidence type="ECO:0000256" key="3">
    <source>
        <dbReference type="SAM" id="SignalP"/>
    </source>
</evidence>
<name>A0A9P0JUI1_ACAOB</name>
<keyword evidence="1" id="KW-0193">Cuticle</keyword>
<feature type="compositionally biased region" description="Polar residues" evidence="2">
    <location>
        <begin position="342"/>
        <end position="358"/>
    </location>
</feature>
<feature type="signal peptide" evidence="3">
    <location>
        <begin position="1"/>
        <end position="24"/>
    </location>
</feature>
<feature type="compositionally biased region" description="Pro residues" evidence="2">
    <location>
        <begin position="180"/>
        <end position="189"/>
    </location>
</feature>
<feature type="compositionally biased region" description="Pro residues" evidence="2">
    <location>
        <begin position="57"/>
        <end position="71"/>
    </location>
</feature>
<proteinExistence type="predicted"/>
<dbReference type="AlphaFoldDB" id="A0A9P0JUI1"/>
<dbReference type="GO" id="GO:0062129">
    <property type="term" value="C:chitin-based extracellular matrix"/>
    <property type="evidence" value="ECO:0007669"/>
    <property type="project" value="TreeGrafter"/>
</dbReference>
<evidence type="ECO:0000313" key="5">
    <source>
        <dbReference type="Proteomes" id="UP001152888"/>
    </source>
</evidence>
<feature type="compositionally biased region" description="Low complexity" evidence="2">
    <location>
        <begin position="125"/>
        <end position="134"/>
    </location>
</feature>
<organism evidence="4 5">
    <name type="scientific">Acanthoscelides obtectus</name>
    <name type="common">Bean weevil</name>
    <name type="synonym">Bruchus obtectus</name>
    <dbReference type="NCBI Taxonomy" id="200917"/>
    <lineage>
        <taxon>Eukaryota</taxon>
        <taxon>Metazoa</taxon>
        <taxon>Ecdysozoa</taxon>
        <taxon>Arthropoda</taxon>
        <taxon>Hexapoda</taxon>
        <taxon>Insecta</taxon>
        <taxon>Pterygota</taxon>
        <taxon>Neoptera</taxon>
        <taxon>Endopterygota</taxon>
        <taxon>Coleoptera</taxon>
        <taxon>Polyphaga</taxon>
        <taxon>Cucujiformia</taxon>
        <taxon>Chrysomeloidea</taxon>
        <taxon>Chrysomelidae</taxon>
        <taxon>Bruchinae</taxon>
        <taxon>Bruchini</taxon>
        <taxon>Acanthoscelides</taxon>
    </lineage>
</organism>
<keyword evidence="3" id="KW-0732">Signal</keyword>
<dbReference type="InterPro" id="IPR000618">
    <property type="entry name" value="Insect_cuticle"/>
</dbReference>
<dbReference type="EMBL" id="CAKOFQ010006696">
    <property type="protein sequence ID" value="CAH1961565.1"/>
    <property type="molecule type" value="Genomic_DNA"/>
</dbReference>
<protein>
    <submittedName>
        <fullName evidence="4">Uncharacterized protein</fullName>
    </submittedName>
</protein>
<dbReference type="InterPro" id="IPR050468">
    <property type="entry name" value="Cuticle_Struct_Prot"/>
</dbReference>
<accession>A0A9P0JUI1</accession>
<reference evidence="4" key="1">
    <citation type="submission" date="2022-03" db="EMBL/GenBank/DDBJ databases">
        <authorList>
            <person name="Sayadi A."/>
        </authorList>
    </citation>
    <scope>NUCLEOTIDE SEQUENCE</scope>
</reference>
<dbReference type="Pfam" id="PF00379">
    <property type="entry name" value="Chitin_bind_4"/>
    <property type="match status" value="1"/>
</dbReference>
<sequence>MMERYCHSCSRVLVLLAIAHLGYTQVPPRLHIPGAVLVGNYPAALPPITRRLDGGGGPPPRLRRPPPPQNLPPLREVRPVTEEDEDNYAPPSQSIASFDSEVNKLSESALASAVRQAEDDEQHSQRPQQVQVQFRPEKPIPVTRDQIREKQSPLDLPIFRPQQQRPAPNQRQEQQQRPVSRPPPPPRPVRPVVRQEIDDEEENVPRQQTRQKPRPQAPPQQVYRAAPHHTQYKAGPRNAEDNEYQKQRKPVVQILKKYRTDNPDGSITWGFENEDGTFKEETLGTDCTIKGKYGYVDPEGVRREFEYEAGNKCDPNRKDIDEDDEDLPPQPPPQHKKPHNTGKPQVQFRPQQLAQPQY</sequence>
<evidence type="ECO:0000256" key="1">
    <source>
        <dbReference type="PROSITE-ProRule" id="PRU00497"/>
    </source>
</evidence>
<dbReference type="GO" id="GO:0008010">
    <property type="term" value="F:structural constituent of chitin-based larval cuticle"/>
    <property type="evidence" value="ECO:0007669"/>
    <property type="project" value="TreeGrafter"/>
</dbReference>
<feature type="chain" id="PRO_5040422365" evidence="3">
    <location>
        <begin position="25"/>
        <end position="358"/>
    </location>
</feature>
<dbReference type="PROSITE" id="PS51155">
    <property type="entry name" value="CHIT_BIND_RR_2"/>
    <property type="match status" value="1"/>
</dbReference>
<evidence type="ECO:0000256" key="2">
    <source>
        <dbReference type="SAM" id="MobiDB-lite"/>
    </source>
</evidence>
<comment type="caution">
    <text evidence="4">The sequence shown here is derived from an EMBL/GenBank/DDBJ whole genome shotgun (WGS) entry which is preliminary data.</text>
</comment>
<feature type="compositionally biased region" description="Low complexity" evidence="2">
    <location>
        <begin position="160"/>
        <end position="179"/>
    </location>
</feature>
<dbReference type="PANTHER" id="PTHR10380">
    <property type="entry name" value="CUTICLE PROTEIN"/>
    <property type="match status" value="1"/>
</dbReference>
<feature type="compositionally biased region" description="Basic and acidic residues" evidence="2">
    <location>
        <begin position="306"/>
        <end position="320"/>
    </location>
</feature>
<feature type="region of interest" description="Disordered" evidence="2">
    <location>
        <begin position="48"/>
        <end position="250"/>
    </location>
</feature>
<dbReference type="PANTHER" id="PTHR10380:SF2">
    <property type="entry name" value="AGAP003037-PA"/>
    <property type="match status" value="1"/>
</dbReference>
<keyword evidence="5" id="KW-1185">Reference proteome</keyword>